<dbReference type="PANTHER" id="PTHR35531:SF1">
    <property type="entry name" value="INNER MEMBRANE PROTEIN YBCI-RELATED"/>
    <property type="match status" value="1"/>
</dbReference>
<proteinExistence type="predicted"/>
<gene>
    <name evidence="2" type="ORF">CWS20_09220</name>
</gene>
<dbReference type="AlphaFoldDB" id="A0A2N0ZIE7"/>
<dbReference type="PIRSF" id="PIRSF030780">
    <property type="entry name" value="Md_memb_hyd_prd"/>
    <property type="match status" value="1"/>
</dbReference>
<dbReference type="InterPro" id="IPR016956">
    <property type="entry name" value="YdjM"/>
</dbReference>
<dbReference type="Proteomes" id="UP000233343">
    <property type="component" value="Unassembled WGS sequence"/>
</dbReference>
<keyword evidence="3" id="KW-1185">Reference proteome</keyword>
<feature type="transmembrane region" description="Helical" evidence="1">
    <location>
        <begin position="80"/>
        <end position="98"/>
    </location>
</feature>
<sequence>MIAVTHQTFGITFGLIAIIILQLVGIHPEGIGETIFFFLLVLLGSLLPDLDTTKSKLGRKLWPIAFLISLFVKHRTATHSLLFVGGVIISSGFAVIILKLTWFYALAIGLGTISHITGDWLTSRGVPLLYPFRKERFKAPITFRTGSWTERWICLGLIALNLLLFFGLTNLTIPY</sequence>
<protein>
    <recommendedName>
        <fullName evidence="4">Metal-dependent hydrolase</fullName>
    </recommendedName>
</protein>
<feature type="transmembrane region" description="Helical" evidence="1">
    <location>
        <begin position="7"/>
        <end position="25"/>
    </location>
</feature>
<evidence type="ECO:0008006" key="4">
    <source>
        <dbReference type="Google" id="ProtNLM"/>
    </source>
</evidence>
<keyword evidence="1" id="KW-0472">Membrane</keyword>
<feature type="transmembrane region" description="Helical" evidence="1">
    <location>
        <begin position="152"/>
        <end position="173"/>
    </location>
</feature>
<evidence type="ECO:0000256" key="1">
    <source>
        <dbReference type="SAM" id="Phobius"/>
    </source>
</evidence>
<reference evidence="2 3" key="1">
    <citation type="journal article" date="2010" name="Int. J. Syst. Evol. Microbiol.">
        <title>Bacillus horneckiae sp. nov., isolated from a spacecraft-assembly clean room.</title>
        <authorList>
            <person name="Vaishampayan P."/>
            <person name="Probst A."/>
            <person name="Krishnamurthi S."/>
            <person name="Ghosh S."/>
            <person name="Osman S."/>
            <person name="McDowall A."/>
            <person name="Ruckmani A."/>
            <person name="Mayilraj S."/>
            <person name="Venkateswaran K."/>
        </authorList>
    </citation>
    <scope>NUCLEOTIDE SEQUENCE [LARGE SCALE GENOMIC DNA]</scope>
    <source>
        <strain evidence="3">1PO1SC</strain>
    </source>
</reference>
<keyword evidence="1" id="KW-1133">Transmembrane helix</keyword>
<name>A0A2N0ZIE7_9BACI</name>
<dbReference type="EMBL" id="PISD01000017">
    <property type="protein sequence ID" value="PKG29266.1"/>
    <property type="molecule type" value="Genomic_DNA"/>
</dbReference>
<dbReference type="PANTHER" id="PTHR35531">
    <property type="entry name" value="INNER MEMBRANE PROTEIN YBCI-RELATED"/>
    <property type="match status" value="1"/>
</dbReference>
<feature type="transmembrane region" description="Helical" evidence="1">
    <location>
        <begin position="31"/>
        <end position="50"/>
    </location>
</feature>
<dbReference type="RefSeq" id="WP_101226276.1">
    <property type="nucleotide sequence ID" value="NZ_PISD01000017.1"/>
</dbReference>
<comment type="caution">
    <text evidence="2">The sequence shown here is derived from an EMBL/GenBank/DDBJ whole genome shotgun (WGS) entry which is preliminary data.</text>
</comment>
<dbReference type="Pfam" id="PF04307">
    <property type="entry name" value="YdjM"/>
    <property type="match status" value="1"/>
</dbReference>
<accession>A0A2N0ZIE7</accession>
<organism evidence="2 3">
    <name type="scientific">Cytobacillus horneckiae</name>
    <dbReference type="NCBI Taxonomy" id="549687"/>
    <lineage>
        <taxon>Bacteria</taxon>
        <taxon>Bacillati</taxon>
        <taxon>Bacillota</taxon>
        <taxon>Bacilli</taxon>
        <taxon>Bacillales</taxon>
        <taxon>Bacillaceae</taxon>
        <taxon>Cytobacillus</taxon>
    </lineage>
</organism>
<evidence type="ECO:0000313" key="3">
    <source>
        <dbReference type="Proteomes" id="UP000233343"/>
    </source>
</evidence>
<keyword evidence="1" id="KW-0812">Transmembrane</keyword>
<dbReference type="InterPro" id="IPR007404">
    <property type="entry name" value="YdjM-like"/>
</dbReference>
<evidence type="ECO:0000313" key="2">
    <source>
        <dbReference type="EMBL" id="PKG29266.1"/>
    </source>
</evidence>